<accession>A0A5N5E4H9</accession>
<sequence length="223" mass="23819">MAHWSTTTKLVEDLMRYWTVPVCQSAQHRHWSFTCQPIQQGHSATGGECAPDWFEIETNIPIRVGERGSKNYRSCAVVTSAESVHPSESAAVDAGPKVLRFCLDASPADRAVFNSATRRSNAPAAAARLFPRGAVAAQRIPVTITSAYRIHLAASRALLGTGTVATVQATRSRGISKGAGLEAPADRTRRRGGLPTIVAHWDTTAMGGNYGKPVAAGAHFQVD</sequence>
<protein>
    <submittedName>
        <fullName evidence="1">Uncharacterized protein</fullName>
    </submittedName>
</protein>
<proteinExistence type="predicted"/>
<reference evidence="1 2" key="1">
    <citation type="journal article" date="2017" name="Poromechanics V (2013)">
        <title>Genomic Characterization of the Arsenic-Tolerant Actinobacterium, &lt;i&gt;Rhodococcus erythropolis&lt;/i&gt; S43.</title>
        <authorList>
            <person name="Retamal-Morales G."/>
            <person name="Mehnert M."/>
            <person name="Schwabe R."/>
            <person name="Tischler D."/>
            <person name="Schloemann M."/>
            <person name="Levican G.J."/>
        </authorList>
    </citation>
    <scope>NUCLEOTIDE SEQUENCE [LARGE SCALE GENOMIC DNA]</scope>
    <source>
        <strain evidence="1 2">S43</strain>
    </source>
</reference>
<dbReference type="AlphaFoldDB" id="A0A5N5E4H9"/>
<dbReference type="Proteomes" id="UP000325576">
    <property type="component" value="Unassembled WGS sequence"/>
</dbReference>
<evidence type="ECO:0000313" key="1">
    <source>
        <dbReference type="EMBL" id="KAB2584132.1"/>
    </source>
</evidence>
<evidence type="ECO:0000313" key="2">
    <source>
        <dbReference type="Proteomes" id="UP000325576"/>
    </source>
</evidence>
<gene>
    <name evidence="1" type="ORF">BS297_17045</name>
</gene>
<comment type="caution">
    <text evidence="1">The sequence shown here is derived from an EMBL/GenBank/DDBJ whole genome shotgun (WGS) entry which is preliminary data.</text>
</comment>
<name>A0A5N5E4H9_RHOER</name>
<organism evidence="1 2">
    <name type="scientific">Rhodococcus erythropolis</name>
    <name type="common">Arthrobacter picolinophilus</name>
    <dbReference type="NCBI Taxonomy" id="1833"/>
    <lineage>
        <taxon>Bacteria</taxon>
        <taxon>Bacillati</taxon>
        <taxon>Actinomycetota</taxon>
        <taxon>Actinomycetes</taxon>
        <taxon>Mycobacteriales</taxon>
        <taxon>Nocardiaceae</taxon>
        <taxon>Rhodococcus</taxon>
        <taxon>Rhodococcus erythropolis group</taxon>
    </lineage>
</organism>
<dbReference type="EMBL" id="MRBO01000469">
    <property type="protein sequence ID" value="KAB2584132.1"/>
    <property type="molecule type" value="Genomic_DNA"/>
</dbReference>